<dbReference type="AlphaFoldDB" id="A0A8S9IMG5"/>
<dbReference type="InterPro" id="IPR003690">
    <property type="entry name" value="MTERF"/>
</dbReference>
<dbReference type="SMART" id="SM00733">
    <property type="entry name" value="Mterf"/>
    <property type="match status" value="5"/>
</dbReference>
<dbReference type="InterPro" id="IPR038538">
    <property type="entry name" value="MTERF_sf"/>
</dbReference>
<dbReference type="PANTHER" id="PTHR13068:SF161">
    <property type="entry name" value="F19K23.4 PROTEIN-RELATED"/>
    <property type="match status" value="1"/>
</dbReference>
<keyword evidence="2" id="KW-0806">Transcription termination</keyword>
<name>A0A8S9IMG5_BRACR</name>
<keyword evidence="3" id="KW-0809">Transit peptide</keyword>
<comment type="similarity">
    <text evidence="1">Belongs to the mTERF family.</text>
</comment>
<protein>
    <recommendedName>
        <fullName evidence="4">F-box associated beta-propeller type 1 domain-containing protein</fullName>
    </recommendedName>
</protein>
<evidence type="ECO:0000256" key="2">
    <source>
        <dbReference type="ARBA" id="ARBA00022472"/>
    </source>
</evidence>
<dbReference type="InterPro" id="IPR006527">
    <property type="entry name" value="F-box-assoc_dom_typ1"/>
</dbReference>
<evidence type="ECO:0000259" key="4">
    <source>
        <dbReference type="Pfam" id="PF07734"/>
    </source>
</evidence>
<keyword evidence="2" id="KW-0805">Transcription regulation</keyword>
<organism evidence="5">
    <name type="scientific">Brassica cretica</name>
    <name type="common">Mustard</name>
    <dbReference type="NCBI Taxonomy" id="69181"/>
    <lineage>
        <taxon>Eukaryota</taxon>
        <taxon>Viridiplantae</taxon>
        <taxon>Streptophyta</taxon>
        <taxon>Embryophyta</taxon>
        <taxon>Tracheophyta</taxon>
        <taxon>Spermatophyta</taxon>
        <taxon>Magnoliopsida</taxon>
        <taxon>eudicotyledons</taxon>
        <taxon>Gunneridae</taxon>
        <taxon>Pentapetalae</taxon>
        <taxon>rosids</taxon>
        <taxon>malvids</taxon>
        <taxon>Brassicales</taxon>
        <taxon>Brassicaceae</taxon>
        <taxon>Brassiceae</taxon>
        <taxon>Brassica</taxon>
    </lineage>
</organism>
<dbReference type="GO" id="GO:0005737">
    <property type="term" value="C:cytoplasm"/>
    <property type="evidence" value="ECO:0007669"/>
    <property type="project" value="UniProtKB-ARBA"/>
</dbReference>
<dbReference type="InterPro" id="IPR017451">
    <property type="entry name" value="F-box-assoc_interact_dom"/>
</dbReference>
<dbReference type="EMBL" id="QGKY02001015">
    <property type="protein sequence ID" value="KAF2571024.1"/>
    <property type="molecule type" value="Genomic_DNA"/>
</dbReference>
<sequence>MYTLILHGRRLVELQKCRNLRVSVTLLQNASFSSPSDVSPRKGQNFTVSSYLVDSLGLTRKLADSISKKVTFEEKGHPDSVLTLLRTHGFTDSQISSIITNYPLLLVADADESLAPKLKLLQNRGASTSELTEGSKQENKIRNVLVLRDLGVPQRLLFPLLISSDKTIEEKVNVYKRLGFGVGDVWKIFKKHPSFLKFSEKNISNSIDTFLSLGFSRVELAGMVKRFPQCIGLSAETVKKKNEFLVQKMNWPLKSLALFPHVFGCSMEKRIVPRCEVIKALVSKGLLGSELPSVSSVLACTDHMFMKKYVSKHDDKVFVDELMAIFTKDAKVYQPYTGISVKGSSYFLTKEKGEEVVGNAFFLLGFDFTREAFGPRLELPYLSDGREEYTKVLSALREEKLVVLLRRRVYTLEMEIWITDRVEPNAVSWNKFLAVNMATITGFKYLVYARRGLFVDEEKKVVVFSEMTAYGPHNKTWSCIIREDGYLKKVDLGEECSSRGPFVCSYYAPSLVQI</sequence>
<comment type="caution">
    <text evidence="5">The sequence shown here is derived from an EMBL/GenBank/DDBJ whole genome shotgun (WGS) entry which is preliminary data.</text>
</comment>
<feature type="domain" description="F-box associated beta-propeller type 1" evidence="4">
    <location>
        <begin position="328"/>
        <end position="514"/>
    </location>
</feature>
<gene>
    <name evidence="5" type="ORF">F2Q70_00001645</name>
</gene>
<dbReference type="GO" id="GO:0006353">
    <property type="term" value="P:DNA-templated transcription termination"/>
    <property type="evidence" value="ECO:0007669"/>
    <property type="project" value="UniProtKB-KW"/>
</dbReference>
<dbReference type="Pfam" id="PF02536">
    <property type="entry name" value="mTERF"/>
    <property type="match status" value="2"/>
</dbReference>
<dbReference type="GO" id="GO:0003676">
    <property type="term" value="F:nucleic acid binding"/>
    <property type="evidence" value="ECO:0007669"/>
    <property type="project" value="InterPro"/>
</dbReference>
<keyword evidence="2" id="KW-0804">Transcription</keyword>
<evidence type="ECO:0000256" key="1">
    <source>
        <dbReference type="ARBA" id="ARBA00007692"/>
    </source>
</evidence>
<proteinExistence type="inferred from homology"/>
<dbReference type="Pfam" id="PF07734">
    <property type="entry name" value="FBA_1"/>
    <property type="match status" value="1"/>
</dbReference>
<dbReference type="PANTHER" id="PTHR13068">
    <property type="entry name" value="CGI-12 PROTEIN-RELATED"/>
    <property type="match status" value="1"/>
</dbReference>
<reference evidence="5" key="1">
    <citation type="submission" date="2019-12" db="EMBL/GenBank/DDBJ databases">
        <title>Genome sequencing and annotation of Brassica cretica.</title>
        <authorList>
            <person name="Studholme D.J."/>
            <person name="Sarris P.F."/>
        </authorList>
    </citation>
    <scope>NUCLEOTIDE SEQUENCE</scope>
    <source>
        <strain evidence="5">PFS-102/07</strain>
        <tissue evidence="5">Leaf</tissue>
    </source>
</reference>
<dbReference type="NCBIfam" id="TIGR01640">
    <property type="entry name" value="F_box_assoc_1"/>
    <property type="match status" value="1"/>
</dbReference>
<evidence type="ECO:0000256" key="3">
    <source>
        <dbReference type="ARBA" id="ARBA00022946"/>
    </source>
</evidence>
<accession>A0A8S9IMG5</accession>
<evidence type="ECO:0000313" key="5">
    <source>
        <dbReference type="EMBL" id="KAF2571024.1"/>
    </source>
</evidence>
<dbReference type="Gene3D" id="1.25.70.10">
    <property type="entry name" value="Transcription termination factor 3, mitochondrial"/>
    <property type="match status" value="1"/>
</dbReference>